<sequence length="356" mass="38191">MAGKLQANGLTIGYERGRRAPVVVARDLNLSLEPGELVCLLGPNGAGKTTLMRTLAGMQPPLAGRVLLAGVDIHTLPPQALAQRLSVVLTDRVDVGHLHAYDLVALGRYPYTDWMGRLTREDHRAVQWALEAVGATALAHRPVHELSDGERQKVMIARALAQEPEVILLDEPTAFLDLPRRVEIMGVLRGLARRTNRAILLSTHDLDLALRSADRLWLLPMGGPLAVGAPEDLVLNGAFTAAFRSDGVTFDPYSGSFHISRQNAGVVSLQGEGLPALWAARALEREGFCVARNGSAQAPDTIHVAVDGDASSPRWIVTRGQGAPGHRQVCTSVMAMLRAVKGLQPEASPSGEENGR</sequence>
<dbReference type="SMART" id="SM00382">
    <property type="entry name" value="AAA"/>
    <property type="match status" value="1"/>
</dbReference>
<dbReference type="InParanoid" id="A0A540VJJ0"/>
<dbReference type="RefSeq" id="WP_141608909.1">
    <property type="nucleotide sequence ID" value="NZ_VIGC02000005.1"/>
</dbReference>
<organism evidence="4 5">
    <name type="scientific">Litorilinea aerophila</name>
    <dbReference type="NCBI Taxonomy" id="1204385"/>
    <lineage>
        <taxon>Bacteria</taxon>
        <taxon>Bacillati</taxon>
        <taxon>Chloroflexota</taxon>
        <taxon>Caldilineae</taxon>
        <taxon>Caldilineales</taxon>
        <taxon>Caldilineaceae</taxon>
        <taxon>Litorilinea</taxon>
    </lineage>
</organism>
<dbReference type="SUPFAM" id="SSF52540">
    <property type="entry name" value="P-loop containing nucleoside triphosphate hydrolases"/>
    <property type="match status" value="1"/>
</dbReference>
<feature type="domain" description="ABC transporter" evidence="3">
    <location>
        <begin position="5"/>
        <end position="246"/>
    </location>
</feature>
<dbReference type="EMBL" id="VIGC01000005">
    <property type="protein sequence ID" value="TQE96924.1"/>
    <property type="molecule type" value="Genomic_DNA"/>
</dbReference>
<dbReference type="GO" id="GO:0005524">
    <property type="term" value="F:ATP binding"/>
    <property type="evidence" value="ECO:0007669"/>
    <property type="project" value="UniProtKB-KW"/>
</dbReference>
<keyword evidence="5" id="KW-1185">Reference proteome</keyword>
<gene>
    <name evidence="4" type="ORF">FKZ61_04605</name>
</gene>
<dbReference type="Proteomes" id="UP000317371">
    <property type="component" value="Unassembled WGS sequence"/>
</dbReference>
<comment type="caution">
    <text evidence="4">The sequence shown here is derived from an EMBL/GenBank/DDBJ whole genome shotgun (WGS) entry which is preliminary data.</text>
</comment>
<dbReference type="Pfam" id="PF00005">
    <property type="entry name" value="ABC_tran"/>
    <property type="match status" value="1"/>
</dbReference>
<evidence type="ECO:0000256" key="2">
    <source>
        <dbReference type="ARBA" id="ARBA00022840"/>
    </source>
</evidence>
<evidence type="ECO:0000256" key="1">
    <source>
        <dbReference type="ARBA" id="ARBA00022741"/>
    </source>
</evidence>
<name>A0A540VJJ0_9CHLR</name>
<dbReference type="InterPro" id="IPR003593">
    <property type="entry name" value="AAA+_ATPase"/>
</dbReference>
<proteinExistence type="predicted"/>
<keyword evidence="1" id="KW-0547">Nucleotide-binding</keyword>
<dbReference type="InterPro" id="IPR027417">
    <property type="entry name" value="P-loop_NTPase"/>
</dbReference>
<dbReference type="GO" id="GO:0016887">
    <property type="term" value="F:ATP hydrolysis activity"/>
    <property type="evidence" value="ECO:0007669"/>
    <property type="project" value="InterPro"/>
</dbReference>
<dbReference type="InterPro" id="IPR003439">
    <property type="entry name" value="ABC_transporter-like_ATP-bd"/>
</dbReference>
<reference evidence="4 5" key="1">
    <citation type="submission" date="2019-06" db="EMBL/GenBank/DDBJ databases">
        <title>Genome sequence of Litorilinea aerophila BAA-2444.</title>
        <authorList>
            <person name="Maclea K.S."/>
            <person name="Maurais E.G."/>
            <person name="Iannazzi L.C."/>
        </authorList>
    </citation>
    <scope>NUCLEOTIDE SEQUENCE [LARGE SCALE GENOMIC DNA]</scope>
    <source>
        <strain evidence="4 5">ATCC BAA-2444</strain>
    </source>
</reference>
<dbReference type="Gene3D" id="3.40.50.300">
    <property type="entry name" value="P-loop containing nucleotide triphosphate hydrolases"/>
    <property type="match status" value="1"/>
</dbReference>
<evidence type="ECO:0000313" key="5">
    <source>
        <dbReference type="Proteomes" id="UP000317371"/>
    </source>
</evidence>
<dbReference type="PANTHER" id="PTHR42794:SF2">
    <property type="entry name" value="ABC TRANSPORTER ATP-BINDING PROTEIN"/>
    <property type="match status" value="1"/>
</dbReference>
<evidence type="ECO:0000313" key="4">
    <source>
        <dbReference type="EMBL" id="TQE96924.1"/>
    </source>
</evidence>
<protein>
    <submittedName>
        <fullName evidence="4">ABC transporter ATP-binding protein</fullName>
    </submittedName>
</protein>
<evidence type="ECO:0000259" key="3">
    <source>
        <dbReference type="PROSITE" id="PS50893"/>
    </source>
</evidence>
<dbReference type="CDD" id="cd03214">
    <property type="entry name" value="ABC_Iron-Siderophores_B12_Hemin"/>
    <property type="match status" value="1"/>
</dbReference>
<dbReference type="OrthoDB" id="9787851at2"/>
<dbReference type="PANTHER" id="PTHR42794">
    <property type="entry name" value="HEMIN IMPORT ATP-BINDING PROTEIN HMUV"/>
    <property type="match status" value="1"/>
</dbReference>
<dbReference type="PROSITE" id="PS50893">
    <property type="entry name" value="ABC_TRANSPORTER_2"/>
    <property type="match status" value="1"/>
</dbReference>
<dbReference type="AlphaFoldDB" id="A0A540VJJ0"/>
<keyword evidence="2 4" id="KW-0067">ATP-binding</keyword>
<accession>A0A540VJJ0</accession>